<evidence type="ECO:0000313" key="8">
    <source>
        <dbReference type="EMBL" id="WOK04350.1"/>
    </source>
</evidence>
<sequence length="417" mass="44973">MTKDSSPRKKIFTRYETFIIAILAIIQFTVILDFMVLSPLGAMLLVELDITTSQFGLVVSAYAFSAGISGLLAAGFADKFDRKKLLLFFYSGFTIGTLLCGVAPNYHFLLAARIVTGIFGGVLGSVVFAIITDLFKLEVRGRVMGFVQMAFASSQVLGLPVGLYVANLWGWHSPFILIVGLAIATATVIIFFMKPVDEHLKLQTPGNPFKHLYKTVSQPIYLKAFGATALLATGGFMLMPFGSTFGVNNLGITLEQLPLVYMLTGISTIMVGPLAGKLSDLYGKYKIFTIGTFIGIATILIYCNLGITPLWVVIMINIAIFIGITARMISASALMTAIPEPKERGAFMGVNSSIQQISGGFASALAGIIVIQTPAGPLERYDLLGYVVTGTMIVTILMMGVINKIVKEKVKRQIQAA</sequence>
<evidence type="ECO:0000256" key="3">
    <source>
        <dbReference type="ARBA" id="ARBA00022692"/>
    </source>
</evidence>
<dbReference type="PANTHER" id="PTHR43124:SF3">
    <property type="entry name" value="CHLORAMPHENICOL EFFLUX PUMP RV0191"/>
    <property type="match status" value="1"/>
</dbReference>
<dbReference type="EMBL" id="CP136051">
    <property type="protein sequence ID" value="WOK04350.1"/>
    <property type="molecule type" value="Genomic_DNA"/>
</dbReference>
<feature type="transmembrane region" description="Helical" evidence="6">
    <location>
        <begin position="350"/>
        <end position="371"/>
    </location>
</feature>
<keyword evidence="9" id="KW-1185">Reference proteome</keyword>
<feature type="transmembrane region" description="Helical" evidence="6">
    <location>
        <begin position="85"/>
        <end position="104"/>
    </location>
</feature>
<organism evidence="8 9">
    <name type="scientific">Imperialibacter roseus</name>
    <dbReference type="NCBI Taxonomy" id="1324217"/>
    <lineage>
        <taxon>Bacteria</taxon>
        <taxon>Pseudomonadati</taxon>
        <taxon>Bacteroidota</taxon>
        <taxon>Cytophagia</taxon>
        <taxon>Cytophagales</taxon>
        <taxon>Flammeovirgaceae</taxon>
        <taxon>Imperialibacter</taxon>
    </lineage>
</organism>
<reference evidence="8 9" key="1">
    <citation type="journal article" date="2023" name="Microbiol. Resour. Announc.">
        <title>Complete Genome Sequence of Imperialibacter roseus strain P4T.</title>
        <authorList>
            <person name="Tizabi D.R."/>
            <person name="Bachvaroff T."/>
            <person name="Hill R.T."/>
        </authorList>
    </citation>
    <scope>NUCLEOTIDE SEQUENCE [LARGE SCALE GENOMIC DNA]</scope>
    <source>
        <strain evidence="8 9">P4T</strain>
    </source>
</reference>
<feature type="transmembrane region" description="Helical" evidence="6">
    <location>
        <begin position="12"/>
        <end position="35"/>
    </location>
</feature>
<proteinExistence type="predicted"/>
<dbReference type="InterPro" id="IPR011701">
    <property type="entry name" value="MFS"/>
</dbReference>
<evidence type="ECO:0000259" key="7">
    <source>
        <dbReference type="PROSITE" id="PS50850"/>
    </source>
</evidence>
<feature type="transmembrane region" description="Helical" evidence="6">
    <location>
        <begin position="287"/>
        <end position="307"/>
    </location>
</feature>
<evidence type="ECO:0000256" key="1">
    <source>
        <dbReference type="ARBA" id="ARBA00004651"/>
    </source>
</evidence>
<keyword evidence="4 6" id="KW-1133">Transmembrane helix</keyword>
<comment type="subcellular location">
    <subcellularLocation>
        <location evidence="1">Cell membrane</location>
        <topology evidence="1">Multi-pass membrane protein</topology>
    </subcellularLocation>
</comment>
<feature type="transmembrane region" description="Helical" evidence="6">
    <location>
        <begin position="383"/>
        <end position="402"/>
    </location>
</feature>
<name>A0ABZ0IH31_9BACT</name>
<gene>
    <name evidence="8" type="ORF">RT717_14820</name>
</gene>
<feature type="transmembrane region" description="Helical" evidence="6">
    <location>
        <begin position="143"/>
        <end position="165"/>
    </location>
</feature>
<evidence type="ECO:0000256" key="4">
    <source>
        <dbReference type="ARBA" id="ARBA00022989"/>
    </source>
</evidence>
<feature type="transmembrane region" description="Helical" evidence="6">
    <location>
        <begin position="110"/>
        <end position="131"/>
    </location>
</feature>
<dbReference type="InterPro" id="IPR050189">
    <property type="entry name" value="MFS_Efflux_Transporters"/>
</dbReference>
<dbReference type="Proteomes" id="UP001302349">
    <property type="component" value="Chromosome"/>
</dbReference>
<feature type="transmembrane region" description="Helical" evidence="6">
    <location>
        <begin position="171"/>
        <end position="193"/>
    </location>
</feature>
<feature type="transmembrane region" description="Helical" evidence="6">
    <location>
        <begin position="55"/>
        <end position="73"/>
    </location>
</feature>
<dbReference type="PROSITE" id="PS50850">
    <property type="entry name" value="MFS"/>
    <property type="match status" value="1"/>
</dbReference>
<dbReference type="SUPFAM" id="SSF103473">
    <property type="entry name" value="MFS general substrate transporter"/>
    <property type="match status" value="1"/>
</dbReference>
<evidence type="ECO:0000256" key="2">
    <source>
        <dbReference type="ARBA" id="ARBA00022475"/>
    </source>
</evidence>
<feature type="transmembrane region" description="Helical" evidence="6">
    <location>
        <begin position="259"/>
        <end position="275"/>
    </location>
</feature>
<accession>A0ABZ0IH31</accession>
<dbReference type="InterPro" id="IPR020846">
    <property type="entry name" value="MFS_dom"/>
</dbReference>
<keyword evidence="3 6" id="KW-0812">Transmembrane</keyword>
<protein>
    <submittedName>
        <fullName evidence="8">MFS transporter</fullName>
    </submittedName>
</protein>
<feature type="transmembrane region" description="Helical" evidence="6">
    <location>
        <begin position="313"/>
        <end position="338"/>
    </location>
</feature>
<evidence type="ECO:0000313" key="9">
    <source>
        <dbReference type="Proteomes" id="UP001302349"/>
    </source>
</evidence>
<dbReference type="CDD" id="cd17324">
    <property type="entry name" value="MFS_NepI_like"/>
    <property type="match status" value="1"/>
</dbReference>
<dbReference type="PANTHER" id="PTHR43124">
    <property type="entry name" value="PURINE EFFLUX PUMP PBUE"/>
    <property type="match status" value="1"/>
</dbReference>
<evidence type="ECO:0000256" key="5">
    <source>
        <dbReference type="ARBA" id="ARBA00023136"/>
    </source>
</evidence>
<dbReference type="Pfam" id="PF07690">
    <property type="entry name" value="MFS_1"/>
    <property type="match status" value="1"/>
</dbReference>
<dbReference type="RefSeq" id="WP_317487162.1">
    <property type="nucleotide sequence ID" value="NZ_CP136051.1"/>
</dbReference>
<dbReference type="InterPro" id="IPR036259">
    <property type="entry name" value="MFS_trans_sf"/>
</dbReference>
<dbReference type="Gene3D" id="1.20.1250.20">
    <property type="entry name" value="MFS general substrate transporter like domains"/>
    <property type="match status" value="1"/>
</dbReference>
<keyword evidence="2" id="KW-1003">Cell membrane</keyword>
<feature type="transmembrane region" description="Helical" evidence="6">
    <location>
        <begin position="220"/>
        <end position="239"/>
    </location>
</feature>
<evidence type="ECO:0000256" key="6">
    <source>
        <dbReference type="SAM" id="Phobius"/>
    </source>
</evidence>
<keyword evidence="5 6" id="KW-0472">Membrane</keyword>
<feature type="domain" description="Major facilitator superfamily (MFS) profile" evidence="7">
    <location>
        <begin position="19"/>
        <end position="407"/>
    </location>
</feature>